<feature type="transmembrane region" description="Helical" evidence="7">
    <location>
        <begin position="298"/>
        <end position="321"/>
    </location>
</feature>
<gene>
    <name evidence="9" type="ORF">ACFFK0_09910</name>
</gene>
<keyword evidence="10" id="KW-1185">Reference proteome</keyword>
<organism evidence="9 10">
    <name type="scientific">Paenibacillus chartarius</name>
    <dbReference type="NCBI Taxonomy" id="747481"/>
    <lineage>
        <taxon>Bacteria</taxon>
        <taxon>Bacillati</taxon>
        <taxon>Bacillota</taxon>
        <taxon>Bacilli</taxon>
        <taxon>Bacillales</taxon>
        <taxon>Paenibacillaceae</taxon>
        <taxon>Paenibacillus</taxon>
    </lineage>
</organism>
<feature type="transmembrane region" description="Helical" evidence="7">
    <location>
        <begin position="101"/>
        <end position="122"/>
    </location>
</feature>
<keyword evidence="6 7" id="KW-0472">Membrane</keyword>
<comment type="subcellular location">
    <subcellularLocation>
        <location evidence="1">Cell membrane</location>
        <topology evidence="1">Multi-pass membrane protein</topology>
    </subcellularLocation>
</comment>
<evidence type="ECO:0000313" key="10">
    <source>
        <dbReference type="Proteomes" id="UP001589776"/>
    </source>
</evidence>
<dbReference type="PROSITE" id="PS50850">
    <property type="entry name" value="MFS"/>
    <property type="match status" value="1"/>
</dbReference>
<dbReference type="SUPFAM" id="SSF103473">
    <property type="entry name" value="MFS general substrate transporter"/>
    <property type="match status" value="1"/>
</dbReference>
<dbReference type="InterPro" id="IPR036259">
    <property type="entry name" value="MFS_trans_sf"/>
</dbReference>
<dbReference type="InterPro" id="IPR020846">
    <property type="entry name" value="MFS_dom"/>
</dbReference>
<evidence type="ECO:0000256" key="4">
    <source>
        <dbReference type="ARBA" id="ARBA00022692"/>
    </source>
</evidence>
<keyword evidence="3" id="KW-1003">Cell membrane</keyword>
<dbReference type="PANTHER" id="PTHR43124">
    <property type="entry name" value="PURINE EFFLUX PUMP PBUE"/>
    <property type="match status" value="1"/>
</dbReference>
<feature type="transmembrane region" description="Helical" evidence="7">
    <location>
        <begin position="162"/>
        <end position="180"/>
    </location>
</feature>
<feature type="transmembrane region" description="Helical" evidence="7">
    <location>
        <begin position="274"/>
        <end position="292"/>
    </location>
</feature>
<evidence type="ECO:0000256" key="5">
    <source>
        <dbReference type="ARBA" id="ARBA00022989"/>
    </source>
</evidence>
<feature type="transmembrane region" description="Helical" evidence="7">
    <location>
        <begin position="360"/>
        <end position="378"/>
    </location>
</feature>
<keyword evidence="5 7" id="KW-1133">Transmembrane helix</keyword>
<name>A0ABV6DJG3_9BACL</name>
<dbReference type="RefSeq" id="WP_377469998.1">
    <property type="nucleotide sequence ID" value="NZ_JBHLWN010000035.1"/>
</dbReference>
<feature type="transmembrane region" description="Helical" evidence="7">
    <location>
        <begin position="72"/>
        <end position="95"/>
    </location>
</feature>
<dbReference type="Proteomes" id="UP001589776">
    <property type="component" value="Unassembled WGS sequence"/>
</dbReference>
<proteinExistence type="predicted"/>
<sequence>MKSRFRLYVLGSCAASVSLAQNLYVPLLPQLQGDLQTSFYLVNMTVSLFTIALAVMQIVLGPLIDGKGRRAILLPGMVLYAFASVACAFSSSVYTLLCFRVLQGIGASVVPLVAATMIGDLLEGKQRASGMATYQMILGIAPAVGPLIGGVLGMYFGYQGAFGFLSITAFVMLLVAAFTLPETKPASAKASAFRFGYYLRVMTSKTGTAVLLLGFMLYYMFYDFIVFLPEILTVTYKLDAKQIGAVFLMLMSASFIGSKISGNVQGRMGTVKSLIFTCFLALISLVIFILLAKIHLALLLISLAIIGFTAGLTMSVPPTLLAGEFVQERATAIGVYNFVRYLGMAAAPIAGSLLYPRGGIILLFGSTAILMGITVLFAKQRLAPRAIKQSSTTTV</sequence>
<feature type="domain" description="Major facilitator superfamily (MFS) profile" evidence="8">
    <location>
        <begin position="1"/>
        <end position="383"/>
    </location>
</feature>
<dbReference type="EMBL" id="JBHLWN010000035">
    <property type="protein sequence ID" value="MFC0212775.1"/>
    <property type="molecule type" value="Genomic_DNA"/>
</dbReference>
<feature type="transmembrane region" description="Helical" evidence="7">
    <location>
        <begin position="333"/>
        <end position="354"/>
    </location>
</feature>
<evidence type="ECO:0000259" key="8">
    <source>
        <dbReference type="PROSITE" id="PS50850"/>
    </source>
</evidence>
<dbReference type="InterPro" id="IPR011701">
    <property type="entry name" value="MFS"/>
</dbReference>
<evidence type="ECO:0000256" key="2">
    <source>
        <dbReference type="ARBA" id="ARBA00022448"/>
    </source>
</evidence>
<dbReference type="Pfam" id="PF07690">
    <property type="entry name" value="MFS_1"/>
    <property type="match status" value="1"/>
</dbReference>
<protein>
    <submittedName>
        <fullName evidence="9">MFS transporter</fullName>
    </submittedName>
</protein>
<dbReference type="InterPro" id="IPR050189">
    <property type="entry name" value="MFS_Efflux_Transporters"/>
</dbReference>
<evidence type="ECO:0000256" key="7">
    <source>
        <dbReference type="SAM" id="Phobius"/>
    </source>
</evidence>
<evidence type="ECO:0000256" key="1">
    <source>
        <dbReference type="ARBA" id="ARBA00004651"/>
    </source>
</evidence>
<keyword evidence="4 7" id="KW-0812">Transmembrane</keyword>
<feature type="transmembrane region" description="Helical" evidence="7">
    <location>
        <begin position="201"/>
        <end position="222"/>
    </location>
</feature>
<dbReference type="Gene3D" id="1.20.1720.10">
    <property type="entry name" value="Multidrug resistance protein D"/>
    <property type="match status" value="1"/>
</dbReference>
<dbReference type="PANTHER" id="PTHR43124:SF3">
    <property type="entry name" value="CHLORAMPHENICOL EFFLUX PUMP RV0191"/>
    <property type="match status" value="1"/>
</dbReference>
<feature type="transmembrane region" description="Helical" evidence="7">
    <location>
        <begin position="134"/>
        <end position="156"/>
    </location>
</feature>
<comment type="caution">
    <text evidence="9">The sequence shown here is derived from an EMBL/GenBank/DDBJ whole genome shotgun (WGS) entry which is preliminary data.</text>
</comment>
<evidence type="ECO:0000256" key="3">
    <source>
        <dbReference type="ARBA" id="ARBA00022475"/>
    </source>
</evidence>
<feature type="transmembrane region" description="Helical" evidence="7">
    <location>
        <begin position="39"/>
        <end position="60"/>
    </location>
</feature>
<evidence type="ECO:0000313" key="9">
    <source>
        <dbReference type="EMBL" id="MFC0212775.1"/>
    </source>
</evidence>
<reference evidence="9 10" key="1">
    <citation type="submission" date="2024-09" db="EMBL/GenBank/DDBJ databases">
        <authorList>
            <person name="Sun Q."/>
            <person name="Mori K."/>
        </authorList>
    </citation>
    <scope>NUCLEOTIDE SEQUENCE [LARGE SCALE GENOMIC DNA]</scope>
    <source>
        <strain evidence="9 10">CCM 7759</strain>
    </source>
</reference>
<keyword evidence="2" id="KW-0813">Transport</keyword>
<accession>A0ABV6DJG3</accession>
<feature type="transmembrane region" description="Helical" evidence="7">
    <location>
        <begin position="242"/>
        <end position="262"/>
    </location>
</feature>
<evidence type="ECO:0000256" key="6">
    <source>
        <dbReference type="ARBA" id="ARBA00023136"/>
    </source>
</evidence>